<proteinExistence type="predicted"/>
<accession>A0A9P9YUL3</accession>
<dbReference type="Proteomes" id="UP001059596">
    <property type="component" value="Unassembled WGS sequence"/>
</dbReference>
<dbReference type="AlphaFoldDB" id="A0A9P9YUL3"/>
<comment type="caution">
    <text evidence="1">The sequence shown here is derived from an EMBL/GenBank/DDBJ whole genome shotgun (WGS) entry which is preliminary data.</text>
</comment>
<organism evidence="1 2">
    <name type="scientific">Drosophila gunungcola</name>
    <name type="common">fruit fly</name>
    <dbReference type="NCBI Taxonomy" id="103775"/>
    <lineage>
        <taxon>Eukaryota</taxon>
        <taxon>Metazoa</taxon>
        <taxon>Ecdysozoa</taxon>
        <taxon>Arthropoda</taxon>
        <taxon>Hexapoda</taxon>
        <taxon>Insecta</taxon>
        <taxon>Pterygota</taxon>
        <taxon>Neoptera</taxon>
        <taxon>Endopterygota</taxon>
        <taxon>Diptera</taxon>
        <taxon>Brachycera</taxon>
        <taxon>Muscomorpha</taxon>
        <taxon>Ephydroidea</taxon>
        <taxon>Drosophilidae</taxon>
        <taxon>Drosophila</taxon>
        <taxon>Sophophora</taxon>
    </lineage>
</organism>
<keyword evidence="2" id="KW-1185">Reference proteome</keyword>
<gene>
    <name evidence="1" type="ORF">M5D96_004767</name>
</gene>
<reference evidence="1" key="1">
    <citation type="journal article" date="2023" name="Genome Biol. Evol.">
        <title>Long-read-based Genome Assembly of Drosophila gunungcola Reveals Fewer Chemosensory Genes in Flower-breeding Species.</title>
        <authorList>
            <person name="Negi A."/>
            <person name="Liao B.Y."/>
            <person name="Yeh S.D."/>
        </authorList>
    </citation>
    <scope>NUCLEOTIDE SEQUENCE</scope>
    <source>
        <strain evidence="1">Sukarami</strain>
    </source>
</reference>
<dbReference type="EMBL" id="JAMKOV010000002">
    <property type="protein sequence ID" value="KAI8043435.1"/>
    <property type="molecule type" value="Genomic_DNA"/>
</dbReference>
<evidence type="ECO:0000313" key="1">
    <source>
        <dbReference type="EMBL" id="KAI8043435.1"/>
    </source>
</evidence>
<protein>
    <submittedName>
        <fullName evidence="1">Uncharacterized protein</fullName>
    </submittedName>
</protein>
<name>A0A9P9YUL3_9MUSC</name>
<evidence type="ECO:0000313" key="2">
    <source>
        <dbReference type="Proteomes" id="UP001059596"/>
    </source>
</evidence>
<sequence>MGMGLAWPGSHWAFRASALLRAEFSFLSAQSVRNRWRVRFVCLSEIRKFENSVASCWLRVAAIGKRGKLCAPLQSFSSNFLFFLPHRYGALRVLSALLCQEFRLKTHCEWKRLLLCLRIYILLGKAHKIQNFAN</sequence>